<evidence type="ECO:0000256" key="1">
    <source>
        <dbReference type="SAM" id="SignalP"/>
    </source>
</evidence>
<accession>A0AA35TYL0</accession>
<sequence>MIRSPWRGRIPVKTLLLTLVTGLLLVLLVGCGEPTPLEIAAKSDVVVPRARELMLTAIFSPDAECRELGGQFAEEYEVDAMPYDDADPKDRMSKLENLEKGLDDFEEDLEKADCLP</sequence>
<feature type="signal peptide" evidence="1">
    <location>
        <begin position="1"/>
        <end position="31"/>
    </location>
</feature>
<comment type="caution">
    <text evidence="2">The sequence shown here is derived from an EMBL/GenBank/DDBJ whole genome shotgun (WGS) entry which is preliminary data.</text>
</comment>
<feature type="chain" id="PRO_5041368129" evidence="1">
    <location>
        <begin position="32"/>
        <end position="116"/>
    </location>
</feature>
<dbReference type="AlphaFoldDB" id="A0AA35TYL0"/>
<dbReference type="Proteomes" id="UP001174909">
    <property type="component" value="Unassembled WGS sequence"/>
</dbReference>
<evidence type="ECO:0000313" key="2">
    <source>
        <dbReference type="EMBL" id="CAI8056893.1"/>
    </source>
</evidence>
<proteinExistence type="predicted"/>
<evidence type="ECO:0000313" key="3">
    <source>
        <dbReference type="Proteomes" id="UP001174909"/>
    </source>
</evidence>
<keyword evidence="3" id="KW-1185">Reference proteome</keyword>
<gene>
    <name evidence="2" type="ORF">GBAR_LOCUS30985</name>
</gene>
<keyword evidence="1" id="KW-0732">Signal</keyword>
<dbReference type="PROSITE" id="PS51257">
    <property type="entry name" value="PROKAR_LIPOPROTEIN"/>
    <property type="match status" value="1"/>
</dbReference>
<protein>
    <submittedName>
        <fullName evidence="2">Uncharacterized protein</fullName>
    </submittedName>
</protein>
<dbReference type="EMBL" id="CASHTH010004403">
    <property type="protein sequence ID" value="CAI8056893.1"/>
    <property type="molecule type" value="Genomic_DNA"/>
</dbReference>
<name>A0AA35TYL0_GEOBA</name>
<organism evidence="2 3">
    <name type="scientific">Geodia barretti</name>
    <name type="common">Barrett's horny sponge</name>
    <dbReference type="NCBI Taxonomy" id="519541"/>
    <lineage>
        <taxon>Eukaryota</taxon>
        <taxon>Metazoa</taxon>
        <taxon>Porifera</taxon>
        <taxon>Demospongiae</taxon>
        <taxon>Heteroscleromorpha</taxon>
        <taxon>Tetractinellida</taxon>
        <taxon>Astrophorina</taxon>
        <taxon>Geodiidae</taxon>
        <taxon>Geodia</taxon>
    </lineage>
</organism>
<reference evidence="2" key="1">
    <citation type="submission" date="2023-03" db="EMBL/GenBank/DDBJ databases">
        <authorList>
            <person name="Steffen K."/>
            <person name="Cardenas P."/>
        </authorList>
    </citation>
    <scope>NUCLEOTIDE SEQUENCE</scope>
</reference>